<evidence type="ECO:0000256" key="9">
    <source>
        <dbReference type="ARBA" id="ARBA00023160"/>
    </source>
</evidence>
<comment type="caution">
    <text evidence="11">The sequence shown here is derived from an EMBL/GenBank/DDBJ whole genome shotgun (WGS) entry which is preliminary data.</text>
</comment>
<feature type="transmembrane region" description="Helical" evidence="10">
    <location>
        <begin position="164"/>
        <end position="183"/>
    </location>
</feature>
<evidence type="ECO:0000256" key="3">
    <source>
        <dbReference type="ARBA" id="ARBA00022679"/>
    </source>
</evidence>
<evidence type="ECO:0000256" key="7">
    <source>
        <dbReference type="ARBA" id="ARBA00023098"/>
    </source>
</evidence>
<evidence type="ECO:0000256" key="2">
    <source>
        <dbReference type="ARBA" id="ARBA00022516"/>
    </source>
</evidence>
<gene>
    <name evidence="11" type="ORF">WA026_006008</name>
</gene>
<keyword evidence="9 10" id="KW-0275">Fatty acid biosynthesis</keyword>
<comment type="similarity">
    <text evidence="10">Belongs to the ELO family.</text>
</comment>
<keyword evidence="3 10" id="KW-0808">Transferase</keyword>
<reference evidence="11 12" key="1">
    <citation type="submission" date="2023-03" db="EMBL/GenBank/DDBJ databases">
        <title>Genome insight into feeding habits of ladybird beetles.</title>
        <authorList>
            <person name="Li H.-S."/>
            <person name="Huang Y.-H."/>
            <person name="Pang H."/>
        </authorList>
    </citation>
    <scope>NUCLEOTIDE SEQUENCE [LARGE SCALE GENOMIC DNA]</scope>
    <source>
        <strain evidence="11">SYSU_2023b</strain>
        <tissue evidence="11">Whole body</tissue>
    </source>
</reference>
<keyword evidence="7 10" id="KW-0443">Lipid metabolism</keyword>
<evidence type="ECO:0000256" key="6">
    <source>
        <dbReference type="ARBA" id="ARBA00022989"/>
    </source>
</evidence>
<dbReference type="EMBL" id="JARQZJ010000032">
    <property type="protein sequence ID" value="KAK9875221.1"/>
    <property type="molecule type" value="Genomic_DNA"/>
</dbReference>
<sequence>MIFSYVDNFIERYADPRTNNYLIGRSILYPISILFVYLLFVYKIGPWFMKDKKPYNCRNWIIAFDILQIFLNFYIAIKAIKAYFSIPGTFFCLELDGSNSPAALNVLSLAYGYHVLKLSDMIDTVFFILKASYRQANYLHIYHHTIMIFFSWYALKFVPGGQGAYIGITNCIVHVLMYSYYLLSTINPKYRNNISLKKSITTIQLVQFVFLGIMFTSSMRPSCKFPKSMSMICIVQSTYFCYLFGKFYYENYIKVKPGKKH</sequence>
<evidence type="ECO:0000256" key="8">
    <source>
        <dbReference type="ARBA" id="ARBA00023136"/>
    </source>
</evidence>
<evidence type="ECO:0000313" key="11">
    <source>
        <dbReference type="EMBL" id="KAK9875221.1"/>
    </source>
</evidence>
<evidence type="ECO:0000256" key="1">
    <source>
        <dbReference type="ARBA" id="ARBA00004141"/>
    </source>
</evidence>
<evidence type="ECO:0000256" key="10">
    <source>
        <dbReference type="RuleBase" id="RU361115"/>
    </source>
</evidence>
<dbReference type="GO" id="GO:0030148">
    <property type="term" value="P:sphingolipid biosynthetic process"/>
    <property type="evidence" value="ECO:0007669"/>
    <property type="project" value="TreeGrafter"/>
</dbReference>
<dbReference type="GO" id="GO:0042761">
    <property type="term" value="P:very long-chain fatty acid biosynthetic process"/>
    <property type="evidence" value="ECO:0007669"/>
    <property type="project" value="TreeGrafter"/>
</dbReference>
<comment type="catalytic activity">
    <reaction evidence="10">
        <text>a very-long-chain acyl-CoA + malonyl-CoA + H(+) = a very-long-chain 3-oxoacyl-CoA + CO2 + CoA</text>
        <dbReference type="Rhea" id="RHEA:32727"/>
        <dbReference type="ChEBI" id="CHEBI:15378"/>
        <dbReference type="ChEBI" id="CHEBI:16526"/>
        <dbReference type="ChEBI" id="CHEBI:57287"/>
        <dbReference type="ChEBI" id="CHEBI:57384"/>
        <dbReference type="ChEBI" id="CHEBI:90725"/>
        <dbReference type="ChEBI" id="CHEBI:90736"/>
        <dbReference type="EC" id="2.3.1.199"/>
    </reaction>
</comment>
<feature type="transmembrane region" description="Helical" evidence="10">
    <location>
        <begin position="60"/>
        <end position="86"/>
    </location>
</feature>
<dbReference type="InterPro" id="IPR002076">
    <property type="entry name" value="ELO_fam"/>
</dbReference>
<name>A0AAW1U5S3_9CUCU</name>
<keyword evidence="12" id="KW-1185">Reference proteome</keyword>
<comment type="subcellular location">
    <subcellularLocation>
        <location evidence="1">Membrane</location>
        <topology evidence="1">Multi-pass membrane protein</topology>
    </subcellularLocation>
</comment>
<dbReference type="PANTHER" id="PTHR11157:SF21">
    <property type="entry name" value="ELONGATION OF VERY LONG CHAIN FATTY ACIDS PROTEIN"/>
    <property type="match status" value="1"/>
</dbReference>
<proteinExistence type="inferred from homology"/>
<dbReference type="GO" id="GO:0019367">
    <property type="term" value="P:fatty acid elongation, saturated fatty acid"/>
    <property type="evidence" value="ECO:0007669"/>
    <property type="project" value="TreeGrafter"/>
</dbReference>
<dbReference type="EC" id="2.3.1.199" evidence="10"/>
<evidence type="ECO:0000256" key="5">
    <source>
        <dbReference type="ARBA" id="ARBA00022832"/>
    </source>
</evidence>
<evidence type="ECO:0000313" key="12">
    <source>
        <dbReference type="Proteomes" id="UP001431783"/>
    </source>
</evidence>
<keyword evidence="5 10" id="KW-0276">Fatty acid metabolism</keyword>
<dbReference type="GO" id="GO:0034625">
    <property type="term" value="P:fatty acid elongation, monounsaturated fatty acid"/>
    <property type="evidence" value="ECO:0007669"/>
    <property type="project" value="TreeGrafter"/>
</dbReference>
<feature type="transmembrane region" description="Helical" evidence="10">
    <location>
        <begin position="195"/>
        <end position="216"/>
    </location>
</feature>
<feature type="transmembrane region" description="Helical" evidence="10">
    <location>
        <begin position="141"/>
        <end position="158"/>
    </location>
</feature>
<dbReference type="Pfam" id="PF01151">
    <property type="entry name" value="ELO"/>
    <property type="match status" value="1"/>
</dbReference>
<keyword evidence="4 10" id="KW-0812">Transmembrane</keyword>
<feature type="transmembrane region" description="Helical" evidence="10">
    <location>
        <begin position="27"/>
        <end position="48"/>
    </location>
</feature>
<dbReference type="GO" id="GO:0034626">
    <property type="term" value="P:fatty acid elongation, polyunsaturated fatty acid"/>
    <property type="evidence" value="ECO:0007669"/>
    <property type="project" value="TreeGrafter"/>
</dbReference>
<evidence type="ECO:0000256" key="4">
    <source>
        <dbReference type="ARBA" id="ARBA00022692"/>
    </source>
</evidence>
<accession>A0AAW1U5S3</accession>
<dbReference type="Proteomes" id="UP001431783">
    <property type="component" value="Unassembled WGS sequence"/>
</dbReference>
<dbReference type="GO" id="GO:0005789">
    <property type="term" value="C:endoplasmic reticulum membrane"/>
    <property type="evidence" value="ECO:0007669"/>
    <property type="project" value="TreeGrafter"/>
</dbReference>
<keyword evidence="2 10" id="KW-0444">Lipid biosynthesis</keyword>
<keyword evidence="8 10" id="KW-0472">Membrane</keyword>
<keyword evidence="6 10" id="KW-1133">Transmembrane helix</keyword>
<dbReference type="AlphaFoldDB" id="A0AAW1U5S3"/>
<feature type="transmembrane region" description="Helical" evidence="10">
    <location>
        <begin position="228"/>
        <end position="249"/>
    </location>
</feature>
<organism evidence="11 12">
    <name type="scientific">Henosepilachna vigintioctopunctata</name>
    <dbReference type="NCBI Taxonomy" id="420089"/>
    <lineage>
        <taxon>Eukaryota</taxon>
        <taxon>Metazoa</taxon>
        <taxon>Ecdysozoa</taxon>
        <taxon>Arthropoda</taxon>
        <taxon>Hexapoda</taxon>
        <taxon>Insecta</taxon>
        <taxon>Pterygota</taxon>
        <taxon>Neoptera</taxon>
        <taxon>Endopterygota</taxon>
        <taxon>Coleoptera</taxon>
        <taxon>Polyphaga</taxon>
        <taxon>Cucujiformia</taxon>
        <taxon>Coccinelloidea</taxon>
        <taxon>Coccinellidae</taxon>
        <taxon>Epilachninae</taxon>
        <taxon>Epilachnini</taxon>
        <taxon>Henosepilachna</taxon>
    </lineage>
</organism>
<protein>
    <recommendedName>
        <fullName evidence="10">Elongation of very long chain fatty acids protein</fullName>
        <ecNumber evidence="10">2.3.1.199</ecNumber>
    </recommendedName>
    <alternativeName>
        <fullName evidence="10">Very-long-chain 3-oxoacyl-CoA synthase</fullName>
    </alternativeName>
</protein>
<dbReference type="GO" id="GO:0009922">
    <property type="term" value="F:fatty acid elongase activity"/>
    <property type="evidence" value="ECO:0007669"/>
    <property type="project" value="UniProtKB-EC"/>
</dbReference>
<dbReference type="PANTHER" id="PTHR11157">
    <property type="entry name" value="FATTY ACID ACYL TRANSFERASE-RELATED"/>
    <property type="match status" value="1"/>
</dbReference>